<keyword evidence="4" id="KW-1134">Transmembrane beta strand</keyword>
<dbReference type="Proteomes" id="UP000656723">
    <property type="component" value="Unassembled WGS sequence"/>
</dbReference>
<dbReference type="InterPro" id="IPR025949">
    <property type="entry name" value="PapC-like_C"/>
</dbReference>
<protein>
    <submittedName>
        <fullName evidence="13">Fimbrial biogenesis outer membrane usher protein</fullName>
    </submittedName>
</protein>
<keyword evidence="9 10" id="KW-0998">Cell outer membrane</keyword>
<evidence type="ECO:0000256" key="7">
    <source>
        <dbReference type="ARBA" id="ARBA00022729"/>
    </source>
</evidence>
<evidence type="ECO:0000256" key="8">
    <source>
        <dbReference type="ARBA" id="ARBA00023136"/>
    </source>
</evidence>
<name>A0A8I0MPB3_CITAM</name>
<dbReference type="PANTHER" id="PTHR30451:SF21">
    <property type="entry name" value="FIMBRIAL USHER DOMAIN-CONTAINING PROTEIN YDET-RELATED"/>
    <property type="match status" value="1"/>
</dbReference>
<dbReference type="Gene3D" id="3.10.20.410">
    <property type="match status" value="1"/>
</dbReference>
<dbReference type="GO" id="GO:0009297">
    <property type="term" value="P:pilus assembly"/>
    <property type="evidence" value="ECO:0007669"/>
    <property type="project" value="InterPro"/>
</dbReference>
<gene>
    <name evidence="13" type="ORF">FOT72_20510</name>
</gene>
<comment type="caution">
    <text evidence="13">The sequence shown here is derived from an EMBL/GenBank/DDBJ whole genome shotgun (WGS) entry which is preliminary data.</text>
</comment>
<comment type="similarity">
    <text evidence="2 10">Belongs to the fimbrial export usher family.</text>
</comment>
<evidence type="ECO:0000256" key="1">
    <source>
        <dbReference type="ARBA" id="ARBA00004571"/>
    </source>
</evidence>
<dbReference type="PANTHER" id="PTHR30451">
    <property type="entry name" value="OUTER MEMBRANE USHER PROTEIN"/>
    <property type="match status" value="1"/>
</dbReference>
<keyword evidence="6 10" id="KW-0812">Transmembrane</keyword>
<accession>A0A8I0MPB3</accession>
<keyword evidence="5 10" id="KW-1029">Fimbrium biogenesis</keyword>
<dbReference type="InterPro" id="IPR043142">
    <property type="entry name" value="PapC-like_C_sf"/>
</dbReference>
<dbReference type="Gene3D" id="2.60.40.2610">
    <property type="entry name" value="Outer membrane usher protein FimD, plug domain"/>
    <property type="match status" value="1"/>
</dbReference>
<evidence type="ECO:0000313" key="14">
    <source>
        <dbReference type="Proteomes" id="UP000656723"/>
    </source>
</evidence>
<comment type="subcellular location">
    <subcellularLocation>
        <location evidence="1 10">Cell outer membrane</location>
        <topology evidence="1 10">Multi-pass membrane protein</topology>
    </subcellularLocation>
</comment>
<dbReference type="EMBL" id="VKME01000022">
    <property type="protein sequence ID" value="MBE0130375.1"/>
    <property type="molecule type" value="Genomic_DNA"/>
</dbReference>
<feature type="domain" description="PapC-like C-terminal" evidence="11">
    <location>
        <begin position="757"/>
        <end position="820"/>
    </location>
</feature>
<organism evidence="13 14">
    <name type="scientific">Citrobacter amalonaticus</name>
    <dbReference type="NCBI Taxonomy" id="35703"/>
    <lineage>
        <taxon>Bacteria</taxon>
        <taxon>Pseudomonadati</taxon>
        <taxon>Pseudomonadota</taxon>
        <taxon>Gammaproteobacteria</taxon>
        <taxon>Enterobacterales</taxon>
        <taxon>Enterobacteriaceae</taxon>
        <taxon>Citrobacter</taxon>
    </lineage>
</organism>
<keyword evidence="3 10" id="KW-0813">Transport</keyword>
<dbReference type="Gene3D" id="2.60.40.2070">
    <property type="match status" value="1"/>
</dbReference>
<dbReference type="InterPro" id="IPR025885">
    <property type="entry name" value="PapC_N"/>
</dbReference>
<evidence type="ECO:0000313" key="13">
    <source>
        <dbReference type="EMBL" id="MBE0130375.1"/>
    </source>
</evidence>
<dbReference type="Pfam" id="PF00577">
    <property type="entry name" value="Usher"/>
    <property type="match status" value="1"/>
</dbReference>
<evidence type="ECO:0000256" key="2">
    <source>
        <dbReference type="ARBA" id="ARBA00008064"/>
    </source>
</evidence>
<dbReference type="Pfam" id="PF13953">
    <property type="entry name" value="PapC_C"/>
    <property type="match status" value="1"/>
</dbReference>
<dbReference type="SUPFAM" id="SSF141729">
    <property type="entry name" value="FimD N-terminal domain-like"/>
    <property type="match status" value="1"/>
</dbReference>
<dbReference type="RefSeq" id="WP_061077834.1">
    <property type="nucleotide sequence ID" value="NZ_CP014015.2"/>
</dbReference>
<dbReference type="PROSITE" id="PS01151">
    <property type="entry name" value="FIMBRIAL_USHER"/>
    <property type="match status" value="1"/>
</dbReference>
<keyword evidence="7" id="KW-0732">Signal</keyword>
<reference evidence="13" key="1">
    <citation type="submission" date="2019-07" db="EMBL/GenBank/DDBJ databases">
        <title>KPC-2 carbapenem resistent Enterobacterales isolates from Germany.</title>
        <authorList>
            <person name="Yao Y."/>
            <person name="Falgenhauer L."/>
            <person name="Imirzalioglu C."/>
            <person name="Chakraborty T."/>
        </authorList>
    </citation>
    <scope>NUCLEOTIDE SEQUENCE</scope>
    <source>
        <strain evidence="13">CA13304</strain>
    </source>
</reference>
<evidence type="ECO:0000256" key="3">
    <source>
        <dbReference type="ARBA" id="ARBA00022448"/>
    </source>
</evidence>
<evidence type="ECO:0000259" key="12">
    <source>
        <dbReference type="Pfam" id="PF13954"/>
    </source>
</evidence>
<evidence type="ECO:0000256" key="10">
    <source>
        <dbReference type="RuleBase" id="RU003884"/>
    </source>
</evidence>
<dbReference type="AlphaFoldDB" id="A0A8I0MPB3"/>
<dbReference type="FunFam" id="2.60.40.3110:FF:000001">
    <property type="entry name" value="Putative fimbrial outer membrane usher"/>
    <property type="match status" value="1"/>
</dbReference>
<evidence type="ECO:0000256" key="5">
    <source>
        <dbReference type="ARBA" id="ARBA00022558"/>
    </source>
</evidence>
<evidence type="ECO:0000256" key="6">
    <source>
        <dbReference type="ARBA" id="ARBA00022692"/>
    </source>
</evidence>
<proteinExistence type="inferred from homology"/>
<dbReference type="InterPro" id="IPR042186">
    <property type="entry name" value="FimD_plug_dom"/>
</dbReference>
<feature type="domain" description="PapC N-terminal" evidence="12">
    <location>
        <begin position="37"/>
        <end position="183"/>
    </location>
</feature>
<evidence type="ECO:0000259" key="11">
    <source>
        <dbReference type="Pfam" id="PF13953"/>
    </source>
</evidence>
<evidence type="ECO:0000256" key="9">
    <source>
        <dbReference type="ARBA" id="ARBA00023237"/>
    </source>
</evidence>
<dbReference type="GO" id="GO:0015473">
    <property type="term" value="F:fimbrial usher porin activity"/>
    <property type="evidence" value="ECO:0007669"/>
    <property type="project" value="InterPro"/>
</dbReference>
<dbReference type="OrthoDB" id="6554712at2"/>
<dbReference type="InterPro" id="IPR018030">
    <property type="entry name" value="Fimbrial_membr_usher_CS"/>
</dbReference>
<evidence type="ECO:0000256" key="4">
    <source>
        <dbReference type="ARBA" id="ARBA00022452"/>
    </source>
</evidence>
<sequence>MINQRWLAVSLKAPAWLPCLGGVLLIASDLLYARDFYFSPTAVDSDVTSTISDLSIFSNPKAQLPGRYPTYVRLNNQRLEQRELNYINGADGALEAQLSPAILRKWGIKVDDYPELLKLPPDAPLPHPLGWYIPAASSVFNFSTQTLDLSLPQKSLEQHSAGFVDQSRWDNGIPVVFSDYTFSGHENSGSNNADNSQYMNLRSGANLGGWRVRNYSTWNHTSRDNTWQNIASWVQHDVRILKAQLTGGQSSTKGEVFDSLQYSGINLASDEDMLPTSERGFAPVVRGTAMSNAVVTIRQNGYIIYQSNVPPGAFEISDLYATSSSGDMEVTIKEADGTEHQFTQPCSSVALMQRPSHLRFEATAGRYRADNSSGDSEPAFAQGSAIYGVNNTVTVYGGTTFAPNYTAAVAGAGVNLGQFGSLSADVTVAKTSPEDGEDHQGQSWRLLYTSNIEATQTYFTLASYRYSSSGYYSFADANHLDNHDDQDNWSDDYNKRNRLQLSINQPVAGGTFYVSGYQQDYWGTNKKEQNINAGASYQFRYFSYHMNLSWNDSQGGNSDRVVSAGISIPLSNWLADSWVSYDISNNKDGATTQNVGLNGTLLDDRSLSYNIQQSRSNRSPADSSNFSTNWRSPFSTLNAGYYSASGGSRQLSYGASGAVVAHPHGVTLSQPLGNQFAIVNADGASGIKFQNQYGIRTDWWGNAIIPSLAAYQENRIGLNTTSLPDDVDSSDTAVTVVPSRNAAVEAHFAAHTGYRVLLTLTLPDGHPVPFGAMAMSTDKQSSGIVDDRGLLYLSGVADNAQVNIQWGTSSQQRCVAHIQFLSPTQNASPGKIKILNALCQPGSGT</sequence>
<dbReference type="GO" id="GO:0009279">
    <property type="term" value="C:cell outer membrane"/>
    <property type="evidence" value="ECO:0007669"/>
    <property type="project" value="UniProtKB-SubCell"/>
</dbReference>
<dbReference type="InterPro" id="IPR037224">
    <property type="entry name" value="PapC_N_sf"/>
</dbReference>
<dbReference type="Pfam" id="PF13954">
    <property type="entry name" value="PapC_N"/>
    <property type="match status" value="1"/>
</dbReference>
<dbReference type="InterPro" id="IPR000015">
    <property type="entry name" value="Fimb_usher"/>
</dbReference>
<dbReference type="Gene3D" id="2.60.40.3110">
    <property type="match status" value="1"/>
</dbReference>
<keyword evidence="8 10" id="KW-0472">Membrane</keyword>